<reference evidence="2 3" key="1">
    <citation type="submission" date="2019-02" db="EMBL/GenBank/DDBJ databases">
        <title>Draft genome sequences of novel Actinobacteria.</title>
        <authorList>
            <person name="Sahin N."/>
            <person name="Ay H."/>
            <person name="Saygin H."/>
        </authorList>
    </citation>
    <scope>NUCLEOTIDE SEQUENCE [LARGE SCALE GENOMIC DNA]</scope>
    <source>
        <strain evidence="2 3">8K307</strain>
    </source>
</reference>
<protein>
    <submittedName>
        <fullName evidence="2">DNA-binding protein</fullName>
    </submittedName>
</protein>
<evidence type="ECO:0000313" key="3">
    <source>
        <dbReference type="Proteomes" id="UP000295217"/>
    </source>
</evidence>
<accession>A0A4R5AIL0</accession>
<name>A0A4R5AIL0_9ACTN</name>
<organism evidence="2 3">
    <name type="scientific">Jiangella aurantiaca</name>
    <dbReference type="NCBI Taxonomy" id="2530373"/>
    <lineage>
        <taxon>Bacteria</taxon>
        <taxon>Bacillati</taxon>
        <taxon>Actinomycetota</taxon>
        <taxon>Actinomycetes</taxon>
        <taxon>Jiangellales</taxon>
        <taxon>Jiangellaceae</taxon>
        <taxon>Jiangella</taxon>
    </lineage>
</organism>
<dbReference type="InterPro" id="IPR010093">
    <property type="entry name" value="SinI_DNA-bd"/>
</dbReference>
<gene>
    <name evidence="2" type="ORF">E1262_06655</name>
</gene>
<dbReference type="InterPro" id="IPR009061">
    <property type="entry name" value="DNA-bd_dom_put_sf"/>
</dbReference>
<dbReference type="NCBIfam" id="TIGR01764">
    <property type="entry name" value="excise"/>
    <property type="match status" value="1"/>
</dbReference>
<dbReference type="EMBL" id="SMLB01000006">
    <property type="protein sequence ID" value="TDD71286.1"/>
    <property type="molecule type" value="Genomic_DNA"/>
</dbReference>
<dbReference type="Proteomes" id="UP000295217">
    <property type="component" value="Unassembled WGS sequence"/>
</dbReference>
<keyword evidence="2" id="KW-0238">DNA-binding</keyword>
<dbReference type="SUPFAM" id="SSF46955">
    <property type="entry name" value="Putative DNA-binding domain"/>
    <property type="match status" value="1"/>
</dbReference>
<dbReference type="AlphaFoldDB" id="A0A4R5AIL0"/>
<proteinExistence type="predicted"/>
<feature type="domain" description="Helix-turn-helix" evidence="1">
    <location>
        <begin position="29"/>
        <end position="74"/>
    </location>
</feature>
<dbReference type="OrthoDB" id="3401953at2"/>
<evidence type="ECO:0000313" key="2">
    <source>
        <dbReference type="EMBL" id="TDD71286.1"/>
    </source>
</evidence>
<keyword evidence="3" id="KW-1185">Reference proteome</keyword>
<dbReference type="Pfam" id="PF12728">
    <property type="entry name" value="HTH_17"/>
    <property type="match status" value="1"/>
</dbReference>
<comment type="caution">
    <text evidence="2">The sequence shown here is derived from an EMBL/GenBank/DDBJ whole genome shotgun (WGS) entry which is preliminary data.</text>
</comment>
<dbReference type="InterPro" id="IPR041657">
    <property type="entry name" value="HTH_17"/>
</dbReference>
<evidence type="ECO:0000259" key="1">
    <source>
        <dbReference type="Pfam" id="PF12728"/>
    </source>
</evidence>
<sequence>MLGTYASCLIRLPDREVCGTIGTVTTGTLYSADEVAAMLGLHVRTVRGYVRDGRLPAVRIGKQYRIAAEDVDALTGGRTAAGHARPRAVAPRVEVSAVVQVDGVDRPAMDRLTTLVTAAAASRPGDSARLHVQTVYDPRRQSLKIVAIGSADDTAALLGLVGTFTESELTNGDPR</sequence>
<dbReference type="GO" id="GO:0003677">
    <property type="term" value="F:DNA binding"/>
    <property type="evidence" value="ECO:0007669"/>
    <property type="project" value="UniProtKB-KW"/>
</dbReference>